<dbReference type="PROSITE" id="PS01285">
    <property type="entry name" value="FA58C_1"/>
    <property type="match status" value="1"/>
</dbReference>
<feature type="transmembrane region" description="Helical" evidence="10">
    <location>
        <begin position="1210"/>
        <end position="1230"/>
    </location>
</feature>
<dbReference type="PANTHER" id="PTHR15036">
    <property type="entry name" value="PIKACHURIN-LIKE PROTEIN"/>
    <property type="match status" value="1"/>
</dbReference>
<dbReference type="PROSITE" id="PS50022">
    <property type="entry name" value="FA58C_3"/>
    <property type="match status" value="1"/>
</dbReference>
<comment type="similarity">
    <text evidence="2">Belongs to the neurexin family.</text>
</comment>
<evidence type="ECO:0000256" key="4">
    <source>
        <dbReference type="ARBA" id="ARBA00022692"/>
    </source>
</evidence>
<keyword evidence="3 9" id="KW-0245">EGF-like domain</keyword>
<dbReference type="Gene3D" id="2.60.120.260">
    <property type="entry name" value="Galactose-binding domain-like"/>
    <property type="match status" value="1"/>
</dbReference>
<dbReference type="InterPro" id="IPR013320">
    <property type="entry name" value="ConA-like_dom_sf"/>
</dbReference>
<dbReference type="CDD" id="cd00057">
    <property type="entry name" value="FA58C"/>
    <property type="match status" value="1"/>
</dbReference>
<evidence type="ECO:0000259" key="14">
    <source>
        <dbReference type="PROSITE" id="PS50026"/>
    </source>
</evidence>
<dbReference type="InterPro" id="IPR001791">
    <property type="entry name" value="Laminin_G"/>
</dbReference>
<dbReference type="InterPro" id="IPR050372">
    <property type="entry name" value="Neurexin-related_CASP"/>
</dbReference>
<evidence type="ECO:0000259" key="12">
    <source>
        <dbReference type="PROSITE" id="PS50022"/>
    </source>
</evidence>
<dbReference type="SMART" id="SM00231">
    <property type="entry name" value="FA58C"/>
    <property type="match status" value="1"/>
</dbReference>
<protein>
    <submittedName>
        <fullName evidence="15">Putative neurexin iv</fullName>
    </submittedName>
</protein>
<evidence type="ECO:0000256" key="7">
    <source>
        <dbReference type="ARBA" id="ARBA00023136"/>
    </source>
</evidence>
<dbReference type="AlphaFoldDB" id="L7MLU1"/>
<dbReference type="Pfam" id="PF00754">
    <property type="entry name" value="F5_F8_type_C"/>
    <property type="match status" value="1"/>
</dbReference>
<dbReference type="GO" id="GO:0016020">
    <property type="term" value="C:membrane"/>
    <property type="evidence" value="ECO:0007669"/>
    <property type="project" value="UniProtKB-SubCell"/>
</dbReference>
<keyword evidence="7 10" id="KW-0472">Membrane</keyword>
<feature type="domain" description="EGF-like" evidence="14">
    <location>
        <begin position="522"/>
        <end position="559"/>
    </location>
</feature>
<keyword evidence="5 11" id="KW-0732">Signal</keyword>
<dbReference type="Pfam" id="PF02210">
    <property type="entry name" value="Laminin_G_2"/>
    <property type="match status" value="4"/>
</dbReference>
<name>L7MLU1_RHIPC</name>
<evidence type="ECO:0000259" key="13">
    <source>
        <dbReference type="PROSITE" id="PS50025"/>
    </source>
</evidence>
<dbReference type="Gene3D" id="2.60.120.1000">
    <property type="match status" value="1"/>
</dbReference>
<dbReference type="Pfam" id="PF00008">
    <property type="entry name" value="EGF"/>
    <property type="match status" value="2"/>
</dbReference>
<dbReference type="Gene3D" id="2.10.25.10">
    <property type="entry name" value="Laminin"/>
    <property type="match status" value="2"/>
</dbReference>
<dbReference type="SMART" id="SM00282">
    <property type="entry name" value="LamG"/>
    <property type="match status" value="4"/>
</dbReference>
<reference evidence="15" key="1">
    <citation type="submission" date="2012-11" db="EMBL/GenBank/DDBJ databases">
        <authorList>
            <person name="Lucero-Rivera Y.E."/>
            <person name="Tovar-Ramirez D."/>
        </authorList>
    </citation>
    <scope>NUCLEOTIDE SEQUENCE</scope>
    <source>
        <tissue evidence="15">Salivary gland</tissue>
    </source>
</reference>
<evidence type="ECO:0000256" key="6">
    <source>
        <dbReference type="ARBA" id="ARBA00022989"/>
    </source>
</evidence>
<organism evidence="15">
    <name type="scientific">Rhipicephalus pulchellus</name>
    <name type="common">Yellow backed tick</name>
    <name type="synonym">Dermacentor pulchellus</name>
    <dbReference type="NCBI Taxonomy" id="72859"/>
    <lineage>
        <taxon>Eukaryota</taxon>
        <taxon>Metazoa</taxon>
        <taxon>Ecdysozoa</taxon>
        <taxon>Arthropoda</taxon>
        <taxon>Chelicerata</taxon>
        <taxon>Arachnida</taxon>
        <taxon>Acari</taxon>
        <taxon>Parasitiformes</taxon>
        <taxon>Ixodida</taxon>
        <taxon>Ixodoidea</taxon>
        <taxon>Ixodidae</taxon>
        <taxon>Rhipicephalinae</taxon>
        <taxon>Rhipicephalus</taxon>
        <taxon>Rhipicephalus</taxon>
    </lineage>
</organism>
<evidence type="ECO:0000256" key="3">
    <source>
        <dbReference type="ARBA" id="ARBA00022536"/>
    </source>
</evidence>
<dbReference type="InterPro" id="IPR000421">
    <property type="entry name" value="FA58C"/>
</dbReference>
<keyword evidence="8" id="KW-1015">Disulfide bond</keyword>
<feature type="domain" description="F5/8 type C" evidence="12">
    <location>
        <begin position="20"/>
        <end position="168"/>
    </location>
</feature>
<sequence length="1276" mass="144020">WFESEQVTMARLLRCPLLLLVLQAIGTCSGCDEALYGKLSASSELSADRGADKAYLDSGSAWTAKNSDFDQYLLISLNSKKTITSIVTMGKQHSPEFVQEFKIYYGDHGGDFTEYKDREGNPKLFRGNSDGNTEVRNVFEYPIIAQYIRINPTRWRDRISLRAALYGCEYEAEALQLDGKSYVVMDLNRRPVTSTEDTLRLRFRTNHADGLLLYSYGSQRDLFTLQLVHNKLLFSVDLGGEGVVTEVWCGSLLDDNIWHDVQISRFRRELVFTVDRVVVRQRLKGDSFQLDLNRELYIGGMPNFNQEGIKVAANFTGCVENLMINDTNVAYEVKRDTESYTYSKVGQVLYNCRYEQVVSVTFVSSDSMLRVHGYMQPSMNCSFDFRTFNERGLLLYNKFSIEGYVKLYLDAGRIRVELQGKKTPVVLLKPFDHLLNDGQWHSLTLALQTNRIELHLDGVPSITTRLFSMETGSEYLVGGGVYGMRGFIGCMRYLYIEGRYINVLTLPPNQVQGQLLRDACQMVDRCHPNPCEHGGVCKQDSIEFVCNCTDTGYAGAVCHVSLHPLSCEAYHMKKRPDETMANILIDVDGSGPLTPFPVECIFHPDNRSDTLVHHKNEMTTDVKGYREPGSFIQDIVYDAPMEQMVHLVNRSTVCRQRLTYECFNARLFDTSVQDTTPDTFSPYGWWVSRSNQRMDYWGGSIPGSRKCRCGLFGSCRDPQRWCNCDSGVEEWLSDGGELTDRDYLPVRQLRFGDTGSASMQEDRKRGRYTLGPLECQGDALFDDVVTFRFTDATIEVPHLNLRHSWDVYFHFKTTAENGVIMHSKGPTDYVKLVLIGGDQIQLLYETAGGGPQGVSVETSYKLSNNEWHSVHIERNRKEARIVVDGSQSAEVREKPDRSHALHLPGNLVIGASVDYKEGYVGCLRAFMVNGEPLNLRLRAPAGLYGVSLGCVGKCASNPCLNGGTCLEGYSGYTCDCQWTPFKGPICADEIGVNLRSDNYVRYDFETTLSTLEEYIRVGFTTTEHHGMIFGMSSRTGEYLNLMMSTSGHLRLVFDFGFERQELIIKNENFALGQIHDVQIKRTHNGERLTIFVDNYEPQVHTFNIRGKADAQFNDLLSIYVGRNESMGTGEGFVGCISRVQFDDHMPLRRYFQESRRSNVHAYPEGAVREDTCGIEPVTYAPPEDETRPPPTLPPGVYREPWAVSSYADSAILGGVLAVILAAIVIMAIILGRYVSRHKGEYLTYEDSGAKDAPDADTAVVHGVRGHDVTKKREWFI</sequence>
<evidence type="ECO:0000256" key="11">
    <source>
        <dbReference type="SAM" id="SignalP"/>
    </source>
</evidence>
<dbReference type="InterPro" id="IPR008979">
    <property type="entry name" value="Galactose-bd-like_sf"/>
</dbReference>
<evidence type="ECO:0000256" key="10">
    <source>
        <dbReference type="SAM" id="Phobius"/>
    </source>
</evidence>
<feature type="chain" id="PRO_5003982093" evidence="11">
    <location>
        <begin position="31"/>
        <end position="1276"/>
    </location>
</feature>
<dbReference type="CDD" id="cd00054">
    <property type="entry name" value="EGF_CA"/>
    <property type="match status" value="1"/>
</dbReference>
<feature type="non-terminal residue" evidence="15">
    <location>
        <position position="1"/>
    </location>
</feature>
<feature type="signal peptide" evidence="11">
    <location>
        <begin position="1"/>
        <end position="30"/>
    </location>
</feature>
<dbReference type="Gene3D" id="2.60.120.200">
    <property type="match status" value="4"/>
</dbReference>
<dbReference type="FunFam" id="2.60.120.260:FF:000016">
    <property type="entry name" value="Contactin-associated protein-like 4 isoform 1"/>
    <property type="match status" value="1"/>
</dbReference>
<accession>L7MLU1</accession>
<comment type="caution">
    <text evidence="9">Lacks conserved residue(s) required for the propagation of feature annotation.</text>
</comment>
<dbReference type="SUPFAM" id="SSF49899">
    <property type="entry name" value="Concanavalin A-like lectins/glucanases"/>
    <property type="match status" value="4"/>
</dbReference>
<dbReference type="SUPFAM" id="SSF49785">
    <property type="entry name" value="Galactose-binding domain-like"/>
    <property type="match status" value="1"/>
</dbReference>
<dbReference type="InterPro" id="IPR000742">
    <property type="entry name" value="EGF"/>
</dbReference>
<evidence type="ECO:0000256" key="2">
    <source>
        <dbReference type="ARBA" id="ARBA00010241"/>
    </source>
</evidence>
<keyword evidence="4 10" id="KW-0812">Transmembrane</keyword>
<dbReference type="EMBL" id="GACK01000771">
    <property type="protein sequence ID" value="JAA64263.1"/>
    <property type="molecule type" value="mRNA"/>
</dbReference>
<evidence type="ECO:0000256" key="8">
    <source>
        <dbReference type="ARBA" id="ARBA00023157"/>
    </source>
</evidence>
<reference evidence="15" key="2">
    <citation type="journal article" date="2015" name="J. Proteomics">
        <title>Sexual differences in the sialomes of the zebra tick, Rhipicephalus pulchellus.</title>
        <authorList>
            <person name="Tan A.W."/>
            <person name="Francischetti I.M."/>
            <person name="Slovak M."/>
            <person name="Kini R.M."/>
            <person name="Ribeiro J.M."/>
        </authorList>
    </citation>
    <scope>NUCLEOTIDE SEQUENCE</scope>
    <source>
        <tissue evidence="15">Salivary gland</tissue>
    </source>
</reference>
<feature type="domain" description="Laminin G" evidence="13">
    <location>
        <begin position="783"/>
        <end position="950"/>
    </location>
</feature>
<proteinExistence type="evidence at transcript level"/>
<dbReference type="PROSITE" id="PS50026">
    <property type="entry name" value="EGF_3"/>
    <property type="match status" value="2"/>
</dbReference>
<evidence type="ECO:0000256" key="5">
    <source>
        <dbReference type="ARBA" id="ARBA00022729"/>
    </source>
</evidence>
<evidence type="ECO:0000313" key="15">
    <source>
        <dbReference type="EMBL" id="JAA64263.1"/>
    </source>
</evidence>
<feature type="domain" description="EGF-like" evidence="14">
    <location>
        <begin position="951"/>
        <end position="987"/>
    </location>
</feature>
<dbReference type="SMART" id="SM00181">
    <property type="entry name" value="EGF"/>
    <property type="match status" value="2"/>
</dbReference>
<evidence type="ECO:0000256" key="9">
    <source>
        <dbReference type="PROSITE-ProRule" id="PRU00076"/>
    </source>
</evidence>
<dbReference type="PANTHER" id="PTHR15036:SF91">
    <property type="entry name" value="NEUREXIN-4"/>
    <property type="match status" value="1"/>
</dbReference>
<dbReference type="CDD" id="cd00110">
    <property type="entry name" value="LamG"/>
    <property type="match status" value="4"/>
</dbReference>
<evidence type="ECO:0000256" key="1">
    <source>
        <dbReference type="ARBA" id="ARBA00004479"/>
    </source>
</evidence>
<feature type="domain" description="Laminin G" evidence="13">
    <location>
        <begin position="358"/>
        <end position="520"/>
    </location>
</feature>
<feature type="domain" description="Laminin G" evidence="13">
    <location>
        <begin position="989"/>
        <end position="1172"/>
    </location>
</feature>
<feature type="domain" description="Laminin G" evidence="13">
    <location>
        <begin position="172"/>
        <end position="352"/>
    </location>
</feature>
<keyword evidence="6 10" id="KW-1133">Transmembrane helix</keyword>
<dbReference type="PROSITE" id="PS50025">
    <property type="entry name" value="LAM_G_DOMAIN"/>
    <property type="match status" value="4"/>
</dbReference>
<comment type="subcellular location">
    <subcellularLocation>
        <location evidence="1">Membrane</location>
        <topology evidence="1">Single-pass type I membrane protein</topology>
    </subcellularLocation>
</comment>